<keyword evidence="7" id="KW-0067">ATP-binding</keyword>
<evidence type="ECO:0000256" key="5">
    <source>
        <dbReference type="ARBA" id="ARBA00022741"/>
    </source>
</evidence>
<dbReference type="InterPro" id="IPR050482">
    <property type="entry name" value="Sensor_HK_TwoCompSys"/>
</dbReference>
<evidence type="ECO:0000313" key="12">
    <source>
        <dbReference type="Proteomes" id="UP001165685"/>
    </source>
</evidence>
<evidence type="ECO:0000256" key="2">
    <source>
        <dbReference type="ARBA" id="ARBA00012438"/>
    </source>
</evidence>
<feature type="domain" description="Histidine kinase/HSP90-like ATPase" evidence="10">
    <location>
        <begin position="284"/>
        <end position="382"/>
    </location>
</feature>
<evidence type="ECO:0000256" key="3">
    <source>
        <dbReference type="ARBA" id="ARBA00022553"/>
    </source>
</evidence>
<keyword evidence="3" id="KW-0597">Phosphoprotein</keyword>
<feature type="transmembrane region" description="Helical" evidence="9">
    <location>
        <begin position="94"/>
        <end position="110"/>
    </location>
</feature>
<dbReference type="CDD" id="cd16917">
    <property type="entry name" value="HATPase_UhpB-NarQ-NarX-like"/>
    <property type="match status" value="1"/>
</dbReference>
<keyword evidence="9" id="KW-0472">Membrane</keyword>
<organism evidence="11 12">
    <name type="scientific">Nocardiopsis suaedae</name>
    <dbReference type="NCBI Taxonomy" id="3018444"/>
    <lineage>
        <taxon>Bacteria</taxon>
        <taxon>Bacillati</taxon>
        <taxon>Actinomycetota</taxon>
        <taxon>Actinomycetes</taxon>
        <taxon>Streptosporangiales</taxon>
        <taxon>Nocardiopsidaceae</taxon>
        <taxon>Nocardiopsis</taxon>
    </lineage>
</organism>
<comment type="caution">
    <text evidence="11">The sequence shown here is derived from an EMBL/GenBank/DDBJ whole genome shotgun (WGS) entry which is preliminary data.</text>
</comment>
<reference evidence="11" key="1">
    <citation type="submission" date="2023-01" db="EMBL/GenBank/DDBJ databases">
        <title>Draft genome sequence of Nocardiopsis sp. LSu2-4 isolated from halophytes.</title>
        <authorList>
            <person name="Duangmal K."/>
            <person name="Chantavorakit T."/>
        </authorList>
    </citation>
    <scope>NUCLEOTIDE SEQUENCE</scope>
    <source>
        <strain evidence="11">LSu2-4</strain>
    </source>
</reference>
<dbReference type="PANTHER" id="PTHR24421">
    <property type="entry name" value="NITRATE/NITRITE SENSOR PROTEIN NARX-RELATED"/>
    <property type="match status" value="1"/>
</dbReference>
<dbReference type="InterPro" id="IPR003594">
    <property type="entry name" value="HATPase_dom"/>
</dbReference>
<proteinExistence type="predicted"/>
<protein>
    <recommendedName>
        <fullName evidence="2">histidine kinase</fullName>
        <ecNumber evidence="2">2.7.13.3</ecNumber>
    </recommendedName>
</protein>
<dbReference type="Gene3D" id="3.30.565.10">
    <property type="entry name" value="Histidine kinase-like ATPase, C-terminal domain"/>
    <property type="match status" value="1"/>
</dbReference>
<keyword evidence="9" id="KW-1133">Transmembrane helix</keyword>
<evidence type="ECO:0000313" key="11">
    <source>
        <dbReference type="EMBL" id="MDA2806694.1"/>
    </source>
</evidence>
<keyword evidence="9" id="KW-0812">Transmembrane</keyword>
<evidence type="ECO:0000259" key="10">
    <source>
        <dbReference type="SMART" id="SM00387"/>
    </source>
</evidence>
<dbReference type="Proteomes" id="UP001165685">
    <property type="component" value="Unassembled WGS sequence"/>
</dbReference>
<evidence type="ECO:0000256" key="8">
    <source>
        <dbReference type="ARBA" id="ARBA00023012"/>
    </source>
</evidence>
<comment type="catalytic activity">
    <reaction evidence="1">
        <text>ATP + protein L-histidine = ADP + protein N-phospho-L-histidine.</text>
        <dbReference type="EC" id="2.7.13.3"/>
    </reaction>
</comment>
<dbReference type="EC" id="2.7.13.3" evidence="2"/>
<name>A0ABT4TPU0_9ACTN</name>
<keyword evidence="12" id="KW-1185">Reference proteome</keyword>
<evidence type="ECO:0000256" key="1">
    <source>
        <dbReference type="ARBA" id="ARBA00000085"/>
    </source>
</evidence>
<dbReference type="PANTHER" id="PTHR24421:SF10">
    <property type="entry name" value="NITRATE_NITRITE SENSOR PROTEIN NARQ"/>
    <property type="match status" value="1"/>
</dbReference>
<dbReference type="Pfam" id="PF07730">
    <property type="entry name" value="HisKA_3"/>
    <property type="match status" value="1"/>
</dbReference>
<dbReference type="Gene3D" id="1.20.5.1930">
    <property type="match status" value="1"/>
</dbReference>
<dbReference type="RefSeq" id="WP_270679330.1">
    <property type="nucleotide sequence ID" value="NZ_JAQFWP010000039.1"/>
</dbReference>
<dbReference type="EMBL" id="JAQFWP010000039">
    <property type="protein sequence ID" value="MDA2806694.1"/>
    <property type="molecule type" value="Genomic_DNA"/>
</dbReference>
<evidence type="ECO:0000256" key="6">
    <source>
        <dbReference type="ARBA" id="ARBA00022777"/>
    </source>
</evidence>
<gene>
    <name evidence="11" type="ORF">O4U47_19450</name>
</gene>
<feature type="transmembrane region" description="Helical" evidence="9">
    <location>
        <begin position="70"/>
        <end position="88"/>
    </location>
</feature>
<feature type="transmembrane region" description="Helical" evidence="9">
    <location>
        <begin position="143"/>
        <end position="162"/>
    </location>
</feature>
<keyword evidence="6 11" id="KW-0418">Kinase</keyword>
<dbReference type="SMART" id="SM00387">
    <property type="entry name" value="HATPase_c"/>
    <property type="match status" value="1"/>
</dbReference>
<dbReference type="SUPFAM" id="SSF55874">
    <property type="entry name" value="ATPase domain of HSP90 chaperone/DNA topoisomerase II/histidine kinase"/>
    <property type="match status" value="1"/>
</dbReference>
<accession>A0ABT4TPU0</accession>
<evidence type="ECO:0000256" key="9">
    <source>
        <dbReference type="SAM" id="Phobius"/>
    </source>
</evidence>
<evidence type="ECO:0000256" key="4">
    <source>
        <dbReference type="ARBA" id="ARBA00022679"/>
    </source>
</evidence>
<keyword evidence="5" id="KW-0547">Nucleotide-binding</keyword>
<keyword evidence="4" id="KW-0808">Transferase</keyword>
<feature type="transmembrane region" description="Helical" evidence="9">
    <location>
        <begin position="117"/>
        <end position="137"/>
    </location>
</feature>
<dbReference type="Pfam" id="PF02518">
    <property type="entry name" value="HATPase_c"/>
    <property type="match status" value="1"/>
</dbReference>
<dbReference type="GO" id="GO:0016301">
    <property type="term" value="F:kinase activity"/>
    <property type="evidence" value="ECO:0007669"/>
    <property type="project" value="UniProtKB-KW"/>
</dbReference>
<dbReference type="InterPro" id="IPR011712">
    <property type="entry name" value="Sig_transdc_His_kin_sub3_dim/P"/>
</dbReference>
<evidence type="ECO:0000256" key="7">
    <source>
        <dbReference type="ARBA" id="ARBA00022840"/>
    </source>
</evidence>
<keyword evidence="8" id="KW-0902">Two-component regulatory system</keyword>
<dbReference type="InterPro" id="IPR036890">
    <property type="entry name" value="HATPase_C_sf"/>
</dbReference>
<sequence>MRGTLRSLWDEPPPPHVPRRGWRDWALVGVCAAAALAEGALRPDLPWREAATALVAGLAPVLLWRRSRPLAAVSAAFVGGALLSLASLGRAGEMITSVYLLLLPFALVRWGSGRQIAVGAAVVAVTGPVDALLGAGASGIADAAGGAAVVFAAGALGAALRYRSRARRRELEGARLRERERIARDLHDTVAHHVSAMAIRAQAGQAVAPDRPEAAVEALAVIEAEAARTLAEMRTLVRALRRDDPGRTAPAARIGDLEGLATRSGPGPEVAVEVAGAFDDVAPAVAAAVHRLAQEAVTNARRHARNATRIEVRVDAAGGEGGGVRLRVSDDGEHGALHRAIEAPGHGITGMKERAELLGGTCEAAPDPGRGWTVTAVLPRSGGAA</sequence>